<dbReference type="Proteomes" id="UP000199679">
    <property type="component" value="Chromosome I"/>
</dbReference>
<name>A0A1H1VCU4_MUCMA</name>
<accession>A0A1H1VCU4</accession>
<dbReference type="Gene3D" id="3.20.20.80">
    <property type="entry name" value="Glycosidases"/>
    <property type="match status" value="1"/>
</dbReference>
<keyword evidence="2" id="KW-1185">Reference proteome</keyword>
<evidence type="ECO:0008006" key="3">
    <source>
        <dbReference type="Google" id="ProtNLM"/>
    </source>
</evidence>
<protein>
    <recommendedName>
        <fullName evidence="3">Glycosyl hydrolase catalytic core</fullName>
    </recommendedName>
</protein>
<dbReference type="AlphaFoldDB" id="A0A1H1VCU4"/>
<reference evidence="1 2" key="1">
    <citation type="submission" date="2016-10" db="EMBL/GenBank/DDBJ databases">
        <authorList>
            <person name="de Groot N.N."/>
        </authorList>
    </citation>
    <scope>NUCLEOTIDE SEQUENCE [LARGE SCALE GENOMIC DNA]</scope>
    <source>
        <strain evidence="1 2">MP1X4</strain>
    </source>
</reference>
<evidence type="ECO:0000313" key="1">
    <source>
        <dbReference type="EMBL" id="SDS82598.1"/>
    </source>
</evidence>
<sequence>MPAGQSFDAVREFFYFVSTKITMEKLVGKIFALSCIFCLCFGTQPVQKQNLFLGVNAAIASMSVDQQNAILTQLHAAGIQYIRSGILPGDKGVDFARRAQAQGIRILWLIQLQYRPGAPSRPWPNAFGVWGGPPLSAADPDQFRKYFEPLLAKLDADGVTLAGFELGNEINSPMFNADFSLPAETPTRSREFNLWDLSHDPEAQQVAKGYLQYLKLLAVIKDVRLRSKLNQHTPIVSAGLVFSEAPDAPRKVRLDAVSAAATLDFMRANGLDDLVDVYGVHTYPWTDNPGNPGAAAGRRERLQKYVLAECQPPGSKGGKPCWITEWGIANHDTSCPPRETNQITLVNETRSNFQPYIAQKRVTGLFYYAWLDAREGFAIYRCDHLTETGRLALTPF</sequence>
<gene>
    <name evidence="1" type="ORF">SAMN05216490_1892</name>
</gene>
<dbReference type="STRING" id="652787.SAMN05216490_1892"/>
<dbReference type="EMBL" id="LT629740">
    <property type="protein sequence ID" value="SDS82598.1"/>
    <property type="molecule type" value="Genomic_DNA"/>
</dbReference>
<dbReference type="SUPFAM" id="SSF51445">
    <property type="entry name" value="(Trans)glycosidases"/>
    <property type="match status" value="1"/>
</dbReference>
<proteinExistence type="predicted"/>
<evidence type="ECO:0000313" key="2">
    <source>
        <dbReference type="Proteomes" id="UP000199679"/>
    </source>
</evidence>
<organism evidence="1 2">
    <name type="scientific">Mucilaginibacter mallensis</name>
    <dbReference type="NCBI Taxonomy" id="652787"/>
    <lineage>
        <taxon>Bacteria</taxon>
        <taxon>Pseudomonadati</taxon>
        <taxon>Bacteroidota</taxon>
        <taxon>Sphingobacteriia</taxon>
        <taxon>Sphingobacteriales</taxon>
        <taxon>Sphingobacteriaceae</taxon>
        <taxon>Mucilaginibacter</taxon>
    </lineage>
</organism>
<dbReference type="InterPro" id="IPR017853">
    <property type="entry name" value="GH"/>
</dbReference>